<dbReference type="SUPFAM" id="SSF47203">
    <property type="entry name" value="Acyl-CoA dehydrogenase C-terminal domain-like"/>
    <property type="match status" value="1"/>
</dbReference>
<evidence type="ECO:0000256" key="2">
    <source>
        <dbReference type="ARBA" id="ARBA00049661"/>
    </source>
</evidence>
<dbReference type="PANTHER" id="PTHR48083:SF5">
    <property type="entry name" value="NRGC PROTEIN"/>
    <property type="match status" value="1"/>
</dbReference>
<comment type="caution">
    <text evidence="5">The sequence shown here is derived from an EMBL/GenBank/DDBJ whole genome shotgun (WGS) entry which is preliminary data.</text>
</comment>
<name>A0ABM8XSP7_9BURK</name>
<dbReference type="Gene3D" id="1.10.540.10">
    <property type="entry name" value="Acyl-CoA dehydrogenase/oxidase, N-terminal domain"/>
    <property type="match status" value="1"/>
</dbReference>
<dbReference type="InterPro" id="IPR046373">
    <property type="entry name" value="Acyl-CoA_Oxase/DH_mid-dom_sf"/>
</dbReference>
<dbReference type="PIRSF" id="PIRSF016578">
    <property type="entry name" value="HsaA"/>
    <property type="match status" value="1"/>
</dbReference>
<evidence type="ECO:0000259" key="4">
    <source>
        <dbReference type="Pfam" id="PF08028"/>
    </source>
</evidence>
<keyword evidence="5" id="KW-0503">Monooxygenase</keyword>
<evidence type="ECO:0000313" key="6">
    <source>
        <dbReference type="Proteomes" id="UP000706525"/>
    </source>
</evidence>
<feature type="domain" description="Acyl-CoA dehydrogenase C-terminal" evidence="4">
    <location>
        <begin position="238"/>
        <end position="370"/>
    </location>
</feature>
<organism evidence="5 6">
    <name type="scientific">Cupriavidus pampae</name>
    <dbReference type="NCBI Taxonomy" id="659251"/>
    <lineage>
        <taxon>Bacteria</taxon>
        <taxon>Pseudomonadati</taxon>
        <taxon>Pseudomonadota</taxon>
        <taxon>Betaproteobacteria</taxon>
        <taxon>Burkholderiales</taxon>
        <taxon>Burkholderiaceae</taxon>
        <taxon>Cupriavidus</taxon>
    </lineage>
</organism>
<dbReference type="Pfam" id="PF02771">
    <property type="entry name" value="Acyl-CoA_dh_N"/>
    <property type="match status" value="1"/>
</dbReference>
<evidence type="ECO:0000256" key="1">
    <source>
        <dbReference type="ARBA" id="ARBA00023002"/>
    </source>
</evidence>
<proteinExistence type="inferred from homology"/>
<dbReference type="InterPro" id="IPR009100">
    <property type="entry name" value="AcylCoA_DH/oxidase_NM_dom_sf"/>
</dbReference>
<dbReference type="Gene3D" id="2.40.110.10">
    <property type="entry name" value="Butyryl-CoA Dehydrogenase, subunit A, domain 2"/>
    <property type="match status" value="1"/>
</dbReference>
<dbReference type="InterPro" id="IPR036250">
    <property type="entry name" value="AcylCo_DH-like_C"/>
</dbReference>
<sequence>MEKVTGLNELSHHDFAAALGSLKATITARAPEIEAARNVPADLVAQMTSAGIFRMLLPKAYGGLELDLPEILEVMSGLARCDASVGWTTMIGAGSALFSTMLPRHAFERIYGSHPDTIVAGTTQLRGTIEQRDGHWRAHGQWPFASVCRHASWMLGFCRYVPDDATEEGPTQVRVVLLPAERWNILDTWHVPGLKGTGSDDIALDAIIDPDTDMFDLTQPDRWAAGPLYAGPPQMFVLMHAAISLGIAEGAVDDLLAIARSGRRQERSTAPMRDTEAFQRDLGEVHAHVRAARAALMQQTRSHWQHAREGTLATDARLVEGSQTAIWTVSTCRSVVDKCFQLAGSAGLYEQSPLQRRLRDIHVAAQHNLVLPRHYHKAGKLLVDQVG</sequence>
<gene>
    <name evidence="5" type="primary">hsaA</name>
    <name evidence="5" type="ORF">LMG32289_05358</name>
</gene>
<dbReference type="EC" id="1.14.14.12" evidence="5"/>
<accession>A0ABM8XSP7</accession>
<reference evidence="5 6" key="1">
    <citation type="submission" date="2021-08" db="EMBL/GenBank/DDBJ databases">
        <authorList>
            <person name="Peeters C."/>
        </authorList>
    </citation>
    <scope>NUCLEOTIDE SEQUENCE [LARGE SCALE GENOMIC DNA]</scope>
    <source>
        <strain evidence="5 6">LMG 32289</strain>
    </source>
</reference>
<dbReference type="Proteomes" id="UP000706525">
    <property type="component" value="Unassembled WGS sequence"/>
</dbReference>
<protein>
    <submittedName>
        <fullName evidence="5">Flavin-dependent monooxygenase, oxygenase subunit HsaA</fullName>
        <ecNumber evidence="5">1.14.14.12</ecNumber>
    </submittedName>
</protein>
<keyword evidence="6" id="KW-1185">Reference proteome</keyword>
<dbReference type="InterPro" id="IPR050741">
    <property type="entry name" value="Acyl-CoA_dehydrogenase"/>
</dbReference>
<dbReference type="EMBL" id="CAJZAG010000011">
    <property type="protein sequence ID" value="CAG9183370.1"/>
    <property type="molecule type" value="Genomic_DNA"/>
</dbReference>
<comment type="similarity">
    <text evidence="2">Belongs to the HpaH/HsaA monooxygenase family.</text>
</comment>
<keyword evidence="1 5" id="KW-0560">Oxidoreductase</keyword>
<dbReference type="InterPro" id="IPR013786">
    <property type="entry name" value="AcylCoA_DH/ox_N"/>
</dbReference>
<dbReference type="Gene3D" id="1.20.140.10">
    <property type="entry name" value="Butyryl-CoA Dehydrogenase, subunit A, domain 3"/>
    <property type="match status" value="1"/>
</dbReference>
<dbReference type="PANTHER" id="PTHR48083">
    <property type="entry name" value="MEDIUM-CHAIN SPECIFIC ACYL-COA DEHYDROGENASE, MITOCHONDRIAL-RELATED"/>
    <property type="match status" value="1"/>
</dbReference>
<feature type="domain" description="Acyl-CoA dehydrogenase/oxidase N-terminal" evidence="3">
    <location>
        <begin position="23"/>
        <end position="104"/>
    </location>
</feature>
<dbReference type="InterPro" id="IPR037069">
    <property type="entry name" value="AcylCoA_DH/ox_N_sf"/>
</dbReference>
<evidence type="ECO:0000313" key="5">
    <source>
        <dbReference type="EMBL" id="CAG9183370.1"/>
    </source>
</evidence>
<dbReference type="GO" id="GO:0036383">
    <property type="term" value="F:3-hydroxy-9,10-secoandrosta-1,3,5(10)-triene-9,17-dione monooxygenase activity"/>
    <property type="evidence" value="ECO:0007669"/>
    <property type="project" value="UniProtKB-EC"/>
</dbReference>
<dbReference type="SUPFAM" id="SSF56645">
    <property type="entry name" value="Acyl-CoA dehydrogenase NM domain-like"/>
    <property type="match status" value="1"/>
</dbReference>
<evidence type="ECO:0000259" key="3">
    <source>
        <dbReference type="Pfam" id="PF02771"/>
    </source>
</evidence>
<dbReference type="InterPro" id="IPR013107">
    <property type="entry name" value="Acyl-CoA_DH_C"/>
</dbReference>
<dbReference type="Pfam" id="PF08028">
    <property type="entry name" value="Acyl-CoA_dh_2"/>
    <property type="match status" value="1"/>
</dbReference>